<evidence type="ECO:0000313" key="1">
    <source>
        <dbReference type="EMBL" id="DAD99523.1"/>
    </source>
</evidence>
<sequence>MSLLDDFSHSCIIMDKLTKPDGEGGYATEWNEGAEFANYVALDSSLEARQAEAQGVTSVYTGIVRKDVPIEYGSVYKDSTTGAYFRVTSRPEEKKAPASASPMLNGLKSFTAERLREGLPT</sequence>
<reference evidence="1" key="1">
    <citation type="journal article" date="2021" name="Proc. Natl. Acad. Sci. U.S.A.">
        <title>A Catalog of Tens of Thousands of Viruses from Human Metagenomes Reveals Hidden Associations with Chronic Diseases.</title>
        <authorList>
            <person name="Tisza M.J."/>
            <person name="Buck C.B."/>
        </authorList>
    </citation>
    <scope>NUCLEOTIDE SEQUENCE</scope>
    <source>
        <strain evidence="1">CtckI12</strain>
    </source>
</reference>
<organism evidence="1">
    <name type="scientific">Siphoviridae sp. ctckI12</name>
    <dbReference type="NCBI Taxonomy" id="2825574"/>
    <lineage>
        <taxon>Viruses</taxon>
        <taxon>Duplodnaviria</taxon>
        <taxon>Heunggongvirae</taxon>
        <taxon>Uroviricota</taxon>
        <taxon>Caudoviricetes</taxon>
    </lineage>
</organism>
<name>A0A8S5NZY5_9CAUD</name>
<dbReference type="EMBL" id="BK015287">
    <property type="protein sequence ID" value="DAD99523.1"/>
    <property type="molecule type" value="Genomic_DNA"/>
</dbReference>
<protein>
    <submittedName>
        <fullName evidence="1">Head closure knob</fullName>
    </submittedName>
</protein>
<proteinExistence type="predicted"/>
<accession>A0A8S5NZY5</accession>